<proteinExistence type="predicted"/>
<dbReference type="Proteomes" id="UP000728032">
    <property type="component" value="Unassembled WGS sequence"/>
</dbReference>
<evidence type="ECO:0000313" key="2">
    <source>
        <dbReference type="EMBL" id="CAD7662772.1"/>
    </source>
</evidence>
<reference evidence="2" key="1">
    <citation type="submission" date="2020-11" db="EMBL/GenBank/DDBJ databases">
        <authorList>
            <person name="Tran Van P."/>
        </authorList>
    </citation>
    <scope>NUCLEOTIDE SEQUENCE</scope>
</reference>
<dbReference type="AlphaFoldDB" id="A0A7R9MMM9"/>
<gene>
    <name evidence="2" type="ORF">ONB1V03_LOCUS19332</name>
</gene>
<dbReference type="EMBL" id="OC944130">
    <property type="protein sequence ID" value="CAD7662772.1"/>
    <property type="molecule type" value="Genomic_DNA"/>
</dbReference>
<keyword evidence="1" id="KW-0472">Membrane</keyword>
<keyword evidence="1" id="KW-1133">Transmembrane helix</keyword>
<dbReference type="EMBL" id="CAJPVJ010029305">
    <property type="protein sequence ID" value="CAG2179909.1"/>
    <property type="molecule type" value="Genomic_DNA"/>
</dbReference>
<evidence type="ECO:0000256" key="1">
    <source>
        <dbReference type="SAM" id="Phobius"/>
    </source>
</evidence>
<protein>
    <submittedName>
        <fullName evidence="2">Uncharacterized protein</fullName>
    </submittedName>
</protein>
<sequence length="139" mass="14857">MAFKHKKTLIAVKIALGVLYILGIIGCVILIVILALELAEKDPDINKAINKNHVSIALGGVVITLLIAVVGLVGIIKEIKWIVTTLLVLHIIGIIMNLTNGEVTHGLCGIVSSILTGVLLYLIIQKQNEGLEVPNTNKV</sequence>
<feature type="transmembrane region" description="Helical" evidence="1">
    <location>
        <begin position="56"/>
        <end position="76"/>
    </location>
</feature>
<dbReference type="PROSITE" id="PS51257">
    <property type="entry name" value="PROKAR_LIPOPROTEIN"/>
    <property type="match status" value="1"/>
</dbReference>
<keyword evidence="3" id="KW-1185">Reference proteome</keyword>
<name>A0A7R9MMM9_9ACAR</name>
<feature type="transmembrane region" description="Helical" evidence="1">
    <location>
        <begin position="81"/>
        <end position="98"/>
    </location>
</feature>
<organism evidence="2">
    <name type="scientific">Oppiella nova</name>
    <dbReference type="NCBI Taxonomy" id="334625"/>
    <lineage>
        <taxon>Eukaryota</taxon>
        <taxon>Metazoa</taxon>
        <taxon>Ecdysozoa</taxon>
        <taxon>Arthropoda</taxon>
        <taxon>Chelicerata</taxon>
        <taxon>Arachnida</taxon>
        <taxon>Acari</taxon>
        <taxon>Acariformes</taxon>
        <taxon>Sarcoptiformes</taxon>
        <taxon>Oribatida</taxon>
        <taxon>Brachypylina</taxon>
        <taxon>Oppioidea</taxon>
        <taxon>Oppiidae</taxon>
        <taxon>Oppiella</taxon>
    </lineage>
</organism>
<accession>A0A7R9MMM9</accession>
<feature type="transmembrane region" description="Helical" evidence="1">
    <location>
        <begin position="12"/>
        <end position="36"/>
    </location>
</feature>
<keyword evidence="1" id="KW-0812">Transmembrane</keyword>
<feature type="transmembrane region" description="Helical" evidence="1">
    <location>
        <begin position="104"/>
        <end position="124"/>
    </location>
</feature>
<evidence type="ECO:0000313" key="3">
    <source>
        <dbReference type="Proteomes" id="UP000728032"/>
    </source>
</evidence>